<dbReference type="GO" id="GO:0016791">
    <property type="term" value="F:phosphatase activity"/>
    <property type="evidence" value="ECO:0007669"/>
    <property type="project" value="TreeGrafter"/>
</dbReference>
<dbReference type="GO" id="GO:0005737">
    <property type="term" value="C:cytoplasm"/>
    <property type="evidence" value="ECO:0007669"/>
    <property type="project" value="TreeGrafter"/>
</dbReference>
<evidence type="ECO:0000313" key="3">
    <source>
        <dbReference type="EMBL" id="MBR7795448.1"/>
    </source>
</evidence>
<comment type="caution">
    <text evidence="3">The sequence shown here is derived from an EMBL/GenBank/DDBJ whole genome shotgun (WGS) entry which is preliminary data.</text>
</comment>
<name>A0A941DWF4_9BACI</name>
<sequence>MKIAAIYDIHGNNVALEAVLTEVANEKAEKVIVGGDLVWGPQPREVMETLMRYKDTFLFIMGNADREVAHRYSIEDGCQDFVAEINYWCADQLTREHLSFLKELPERQRMAINGLGDVLFVHGSPRNDEEAIRADTDEREINEMVKDTEANIIVCGHTHIQFDRLVAGRRIVNAGSVGLQSKAKGACWLFIHDDEIEHKETQYDIEKAVKEILQGTCPYKEDFAEHIRNPPNIGP</sequence>
<dbReference type="Proteomes" id="UP000675284">
    <property type="component" value="Unassembled WGS sequence"/>
</dbReference>
<reference evidence="3" key="1">
    <citation type="submission" date="2021-04" db="EMBL/GenBank/DDBJ databases">
        <title>Isolation and polyphasic classification of algal microorganism.</title>
        <authorList>
            <person name="Wang S."/>
        </authorList>
    </citation>
    <scope>NUCLEOTIDE SEQUENCE</scope>
    <source>
        <strain evidence="3">720a</strain>
    </source>
</reference>
<evidence type="ECO:0000256" key="1">
    <source>
        <dbReference type="ARBA" id="ARBA00008950"/>
    </source>
</evidence>
<evidence type="ECO:0000313" key="4">
    <source>
        <dbReference type="Proteomes" id="UP000675284"/>
    </source>
</evidence>
<dbReference type="InterPro" id="IPR050126">
    <property type="entry name" value="Ap4A_hydrolase"/>
</dbReference>
<comment type="similarity">
    <text evidence="1">Belongs to the metallophosphoesterase superfamily. YfcE family.</text>
</comment>
<dbReference type="PANTHER" id="PTHR42850">
    <property type="entry name" value="METALLOPHOSPHOESTERASE"/>
    <property type="match status" value="1"/>
</dbReference>
<dbReference type="InterPro" id="IPR029052">
    <property type="entry name" value="Metallo-depent_PP-like"/>
</dbReference>
<dbReference type="CDD" id="cd00838">
    <property type="entry name" value="MPP_superfamily"/>
    <property type="match status" value="1"/>
</dbReference>
<keyword evidence="4" id="KW-1185">Reference proteome</keyword>
<dbReference type="PANTHER" id="PTHR42850:SF2">
    <property type="entry name" value="BLL5683 PROTEIN"/>
    <property type="match status" value="1"/>
</dbReference>
<accession>A0A941DWF4</accession>
<dbReference type="SUPFAM" id="SSF56300">
    <property type="entry name" value="Metallo-dependent phosphatases"/>
    <property type="match status" value="1"/>
</dbReference>
<protein>
    <submittedName>
        <fullName evidence="3">Metallophosphoesterase family protein</fullName>
    </submittedName>
</protein>
<dbReference type="Gene3D" id="3.60.21.10">
    <property type="match status" value="1"/>
</dbReference>
<dbReference type="PIRSF" id="PIRSF000883">
    <property type="entry name" value="Pesterase_MJ0912"/>
    <property type="match status" value="1"/>
</dbReference>
<dbReference type="InterPro" id="IPR011152">
    <property type="entry name" value="Pesterase_MJ0912"/>
</dbReference>
<gene>
    <name evidence="3" type="ORF">KCX74_05255</name>
</gene>
<proteinExistence type="inferred from homology"/>
<dbReference type="Pfam" id="PF12850">
    <property type="entry name" value="Metallophos_2"/>
    <property type="match status" value="1"/>
</dbReference>
<evidence type="ECO:0000259" key="2">
    <source>
        <dbReference type="Pfam" id="PF12850"/>
    </source>
</evidence>
<organism evidence="3 4">
    <name type="scientific">Virgibacillus salarius</name>
    <dbReference type="NCBI Taxonomy" id="447199"/>
    <lineage>
        <taxon>Bacteria</taxon>
        <taxon>Bacillati</taxon>
        <taxon>Bacillota</taxon>
        <taxon>Bacilli</taxon>
        <taxon>Bacillales</taxon>
        <taxon>Bacillaceae</taxon>
        <taxon>Virgibacillus</taxon>
    </lineage>
</organism>
<dbReference type="RefSeq" id="WP_034679700.1">
    <property type="nucleotide sequence ID" value="NZ_BAAACY010000010.1"/>
</dbReference>
<dbReference type="AlphaFoldDB" id="A0A941DWF4"/>
<feature type="domain" description="Calcineurin-like phosphoesterase" evidence="2">
    <location>
        <begin position="1"/>
        <end position="186"/>
    </location>
</feature>
<dbReference type="EMBL" id="JAGSOT010000011">
    <property type="protein sequence ID" value="MBR7795448.1"/>
    <property type="molecule type" value="Genomic_DNA"/>
</dbReference>
<dbReference type="InterPro" id="IPR024654">
    <property type="entry name" value="Calcineurin-like_PHP_lpxH"/>
</dbReference>